<dbReference type="SUPFAM" id="SSF46785">
    <property type="entry name" value="Winged helix' DNA-binding domain"/>
    <property type="match status" value="1"/>
</dbReference>
<dbReference type="AlphaFoldDB" id="A0A1R4FSZ1"/>
<evidence type="ECO:0000313" key="1">
    <source>
        <dbReference type="EMBL" id="SJM59110.1"/>
    </source>
</evidence>
<proteinExistence type="predicted"/>
<evidence type="ECO:0000313" key="2">
    <source>
        <dbReference type="Proteomes" id="UP000195913"/>
    </source>
</evidence>
<dbReference type="Gene3D" id="1.10.10.10">
    <property type="entry name" value="Winged helix-like DNA-binding domain superfamily/Winged helix DNA-binding domain"/>
    <property type="match status" value="1"/>
</dbReference>
<name>A0A1R4FSZ1_9MICC</name>
<dbReference type="Proteomes" id="UP000195913">
    <property type="component" value="Unassembled WGS sequence"/>
</dbReference>
<protein>
    <submittedName>
        <fullName evidence="1">Transcriptional regulator, MarR family</fullName>
    </submittedName>
</protein>
<keyword evidence="2" id="KW-1185">Reference proteome</keyword>
<reference evidence="1 2" key="1">
    <citation type="submission" date="2017-02" db="EMBL/GenBank/DDBJ databases">
        <authorList>
            <person name="Peterson S.W."/>
        </authorList>
    </citation>
    <scope>NUCLEOTIDE SEQUENCE [LARGE SCALE GENOMIC DNA]</scope>
    <source>
        <strain evidence="1 2">B Ar 00.02</strain>
    </source>
</reference>
<organism evidence="1 2">
    <name type="scientific">Arthrobacter rhombi</name>
    <dbReference type="NCBI Taxonomy" id="71253"/>
    <lineage>
        <taxon>Bacteria</taxon>
        <taxon>Bacillati</taxon>
        <taxon>Actinomycetota</taxon>
        <taxon>Actinomycetes</taxon>
        <taxon>Micrococcales</taxon>
        <taxon>Micrococcaceae</taxon>
        <taxon>Arthrobacter</taxon>
    </lineage>
</organism>
<dbReference type="InterPro" id="IPR036388">
    <property type="entry name" value="WH-like_DNA-bd_sf"/>
</dbReference>
<dbReference type="EMBL" id="FUHW01000022">
    <property type="protein sequence ID" value="SJM59110.1"/>
    <property type="molecule type" value="Genomic_DNA"/>
</dbReference>
<accession>A0A1R4FSZ1</accession>
<gene>
    <name evidence="1" type="ORF">FM101_05690</name>
</gene>
<dbReference type="RefSeq" id="WP_218778262.1">
    <property type="nucleotide sequence ID" value="NZ_FUHW01000022.1"/>
</dbReference>
<dbReference type="InterPro" id="IPR036390">
    <property type="entry name" value="WH_DNA-bd_sf"/>
</dbReference>
<sequence>MGDRWPLPEATDVSRARLLASYLASLDLQRRALETQLHLGTSELRILWLFSDGTARTLREIAESLRLEQSTVNRQVNAAHAAGLLGRSRPEAGNAYVFFSTESGVAAFEQDLLTSLGAYETALQKLGPEDAAVFLRTMRRFLDVYPETLRTPNEPGQGAAE</sequence>